<organism evidence="10 11">
    <name type="scientific">Williamsia serinedens</name>
    <dbReference type="NCBI Taxonomy" id="391736"/>
    <lineage>
        <taxon>Bacteria</taxon>
        <taxon>Bacillati</taxon>
        <taxon>Actinomycetota</taxon>
        <taxon>Actinomycetes</taxon>
        <taxon>Mycobacteriales</taxon>
        <taxon>Nocardiaceae</taxon>
        <taxon>Williamsia</taxon>
    </lineage>
</organism>
<dbReference type="InterPro" id="IPR000060">
    <property type="entry name" value="BCCT_transptr"/>
</dbReference>
<dbReference type="Pfam" id="PF02028">
    <property type="entry name" value="BCCT"/>
    <property type="match status" value="1"/>
</dbReference>
<evidence type="ECO:0000313" key="11">
    <source>
        <dbReference type="Proteomes" id="UP001205740"/>
    </source>
</evidence>
<dbReference type="EMBL" id="JAMTCG010000003">
    <property type="protein sequence ID" value="MCP2160531.1"/>
    <property type="molecule type" value="Genomic_DNA"/>
</dbReference>
<dbReference type="RefSeq" id="WP_253654117.1">
    <property type="nucleotide sequence ID" value="NZ_BAAAOE010000003.1"/>
</dbReference>
<evidence type="ECO:0000256" key="7">
    <source>
        <dbReference type="ARBA" id="ARBA00023136"/>
    </source>
</evidence>
<feature type="transmembrane region" description="Helical" evidence="9">
    <location>
        <begin position="494"/>
        <end position="515"/>
    </location>
</feature>
<proteinExistence type="inferred from homology"/>
<evidence type="ECO:0000256" key="9">
    <source>
        <dbReference type="SAM" id="Phobius"/>
    </source>
</evidence>
<feature type="transmembrane region" description="Helical" evidence="9">
    <location>
        <begin position="34"/>
        <end position="53"/>
    </location>
</feature>
<keyword evidence="4" id="KW-1003">Cell membrane</keyword>
<feature type="transmembrane region" description="Helical" evidence="9">
    <location>
        <begin position="73"/>
        <end position="93"/>
    </location>
</feature>
<evidence type="ECO:0000256" key="4">
    <source>
        <dbReference type="ARBA" id="ARBA00022475"/>
    </source>
</evidence>
<feature type="transmembrane region" description="Helical" evidence="9">
    <location>
        <begin position="250"/>
        <end position="272"/>
    </location>
</feature>
<name>A0ABT1H071_9NOCA</name>
<feature type="transmembrane region" description="Helical" evidence="9">
    <location>
        <begin position="210"/>
        <end position="230"/>
    </location>
</feature>
<dbReference type="Proteomes" id="UP001205740">
    <property type="component" value="Unassembled WGS sequence"/>
</dbReference>
<evidence type="ECO:0000313" key="10">
    <source>
        <dbReference type="EMBL" id="MCP2160531.1"/>
    </source>
</evidence>
<evidence type="ECO:0000256" key="5">
    <source>
        <dbReference type="ARBA" id="ARBA00022692"/>
    </source>
</evidence>
<feature type="transmembrane region" description="Helical" evidence="9">
    <location>
        <begin position="341"/>
        <end position="359"/>
    </location>
</feature>
<keyword evidence="3" id="KW-0813">Transport</keyword>
<feature type="transmembrane region" description="Helical" evidence="9">
    <location>
        <begin position="113"/>
        <end position="134"/>
    </location>
</feature>
<comment type="similarity">
    <text evidence="2">Belongs to the BCCT transporter (TC 2.A.15) family.</text>
</comment>
<feature type="transmembrane region" description="Helical" evidence="9">
    <location>
        <begin position="463"/>
        <end position="482"/>
    </location>
</feature>
<dbReference type="PROSITE" id="PS01303">
    <property type="entry name" value="BCCT"/>
    <property type="match status" value="1"/>
</dbReference>
<keyword evidence="6 9" id="KW-1133">Transmembrane helix</keyword>
<sequence length="575" mass="60764">MAVTTPTPATGEHGDTAGAPPTPPTGRRRAGVDVVVFGVTAVLVVAFLVWGIVDKSGLKEGTASVLAGITDNLGWLFILAATAFVLFAIFLAVSKYGKIPLGRDGEKPEYRTISWIAMMFSAGMGIGLMFYGAYEPLTHYVNAPPGTDARDVGVAMATTMFHWGLHPWAMYAVVGLAIAYSTYRCGRGQLMSAVFAPLLGHRANGWGGKVIDILAIFATLFGTVASLGLGAAQIGSGFEELDWVGESGKYLLVAVIAVLTAAFVASAVSGVAKGIQWLSNINMVLAIVLALFVFVVGPTVFIMNIMPTSIGSYLNDITSDAARSAATTDAAGQEWLSGWTIFYWAWWVSWTPFVGMFLAKISRGRTIRQFVIGVMIVPTTVSLVWFAVFGGTAISQEMAGKGLSNSENEESQLFDMLNNLPLAGIASVLVMVLVAIFFVSGADSASLVMATLSQRGRAEPSRSVTVFWGVLTGAVAALLLWVSGDDALEGIKTMAIIAALPFVIVMIAMCVSLFLDLRRDPLIIAARQRAEGIDDKVRVHANTLAATDPTTDVLPSGSVPVDASLLDPPPPADKI</sequence>
<keyword evidence="11" id="KW-1185">Reference proteome</keyword>
<keyword evidence="5 9" id="KW-0812">Transmembrane</keyword>
<dbReference type="InterPro" id="IPR018093">
    <property type="entry name" value="BCCT_CS"/>
</dbReference>
<comment type="caution">
    <text evidence="10">The sequence shown here is derived from an EMBL/GenBank/DDBJ whole genome shotgun (WGS) entry which is preliminary data.</text>
</comment>
<keyword evidence="7 9" id="KW-0472">Membrane</keyword>
<dbReference type="NCBIfam" id="TIGR00842">
    <property type="entry name" value="bcct"/>
    <property type="match status" value="1"/>
</dbReference>
<feature type="transmembrane region" description="Helical" evidence="9">
    <location>
        <begin position="371"/>
        <end position="394"/>
    </location>
</feature>
<accession>A0ABT1H071</accession>
<feature type="region of interest" description="Disordered" evidence="8">
    <location>
        <begin position="1"/>
        <end position="26"/>
    </location>
</feature>
<feature type="transmembrane region" description="Helical" evidence="9">
    <location>
        <begin position="165"/>
        <end position="183"/>
    </location>
</feature>
<evidence type="ECO:0000256" key="6">
    <source>
        <dbReference type="ARBA" id="ARBA00022989"/>
    </source>
</evidence>
<protein>
    <submittedName>
        <fullName evidence="10">Choline/carnitine/betaine transport</fullName>
    </submittedName>
</protein>
<evidence type="ECO:0000256" key="3">
    <source>
        <dbReference type="ARBA" id="ARBA00022448"/>
    </source>
</evidence>
<gene>
    <name evidence="10" type="ORF">LX12_001718</name>
</gene>
<feature type="transmembrane region" description="Helical" evidence="9">
    <location>
        <begin position="420"/>
        <end position="442"/>
    </location>
</feature>
<feature type="transmembrane region" description="Helical" evidence="9">
    <location>
        <begin position="284"/>
        <end position="306"/>
    </location>
</feature>
<evidence type="ECO:0000256" key="1">
    <source>
        <dbReference type="ARBA" id="ARBA00004651"/>
    </source>
</evidence>
<dbReference type="PANTHER" id="PTHR30047:SF7">
    <property type="entry name" value="HIGH-AFFINITY CHOLINE TRANSPORT PROTEIN"/>
    <property type="match status" value="1"/>
</dbReference>
<reference evidence="10 11" key="1">
    <citation type="submission" date="2022-06" db="EMBL/GenBank/DDBJ databases">
        <title>Genomic Encyclopedia of Archaeal and Bacterial Type Strains, Phase II (KMG-II): from individual species to whole genera.</title>
        <authorList>
            <person name="Goeker M."/>
        </authorList>
    </citation>
    <scope>NUCLEOTIDE SEQUENCE [LARGE SCALE GENOMIC DNA]</scope>
    <source>
        <strain evidence="10 11">DSM 45037</strain>
    </source>
</reference>
<dbReference type="PANTHER" id="PTHR30047">
    <property type="entry name" value="HIGH-AFFINITY CHOLINE TRANSPORT PROTEIN-RELATED"/>
    <property type="match status" value="1"/>
</dbReference>
<evidence type="ECO:0000256" key="8">
    <source>
        <dbReference type="SAM" id="MobiDB-lite"/>
    </source>
</evidence>
<comment type="subcellular location">
    <subcellularLocation>
        <location evidence="1">Cell membrane</location>
        <topology evidence="1">Multi-pass membrane protein</topology>
    </subcellularLocation>
</comment>
<evidence type="ECO:0000256" key="2">
    <source>
        <dbReference type="ARBA" id="ARBA00005658"/>
    </source>
</evidence>